<protein>
    <submittedName>
        <fullName evidence="1">Uncharacterized protein</fullName>
    </submittedName>
</protein>
<name>T0LCS6_9MICR</name>
<keyword evidence="2" id="KW-1185">Reference proteome</keyword>
<dbReference type="Proteomes" id="UP000053780">
    <property type="component" value="Unassembled WGS sequence"/>
</dbReference>
<reference evidence="1 2" key="1">
    <citation type="journal article" date="2013" name="BMC Genomics">
        <title>Genome sequencing and comparative genomics of honey bee microsporidia, Nosema apis reveal novel insights into host-parasite interactions.</title>
        <authorList>
            <person name="Chen Yp."/>
            <person name="Pettis J.S."/>
            <person name="Zhao Y."/>
            <person name="Liu X."/>
            <person name="Tallon L.J."/>
            <person name="Sadzewicz L.D."/>
            <person name="Li R."/>
            <person name="Zheng H."/>
            <person name="Huang S."/>
            <person name="Zhang X."/>
            <person name="Hamilton M.C."/>
            <person name="Pernal S.F."/>
            <person name="Melathopoulos A.P."/>
            <person name="Yan X."/>
            <person name="Evans J.D."/>
        </authorList>
    </citation>
    <scope>NUCLEOTIDE SEQUENCE [LARGE SCALE GENOMIC DNA]</scope>
    <source>
        <strain evidence="1 2">BRL 01</strain>
    </source>
</reference>
<dbReference type="EMBL" id="KE647005">
    <property type="protein sequence ID" value="EQB62108.1"/>
    <property type="molecule type" value="Genomic_DNA"/>
</dbReference>
<evidence type="ECO:0000313" key="2">
    <source>
        <dbReference type="Proteomes" id="UP000053780"/>
    </source>
</evidence>
<dbReference type="AlphaFoldDB" id="T0LCS6"/>
<proteinExistence type="predicted"/>
<sequence length="380" mass="45388">MITKFDLQNLDVILKRDLNKSLFNVINKSLVLEDKYFINNIECNSIIDQNEHINKNVKKRTSEYNEPIDLSTKYRCLEKIPTIYDISTNKLVVDEIIFDEYTLIVDTSLKKLVCLESFEYIFKIIENDLINILKNSKKLKILQCEYILPFISNLENHKINDQKIIYFIYIINKILNESINCKINNKNKHMFINKILSKDFKKDDKQKFYNKIYIKAIKINSYKNQKRIMYNDVLNTTIDYLNKTADKKIKILFLYGFQSLFMNFSKKDIPKLYLILSFLHKYNKEKKIYDINWHKLIFELSSVSFSTIGNVSHCYNRINRSCKNDLIKTLNIYMAMNSNESKFAIQNLNDLLYDELHLKYVKYLIDLTNRIKCKLFGIKI</sequence>
<accession>T0LCS6</accession>
<dbReference type="HOGENOM" id="CLU_050249_0_0_1"/>
<gene>
    <name evidence="1" type="ORF">NAPIS_ORF00315</name>
</gene>
<evidence type="ECO:0000313" key="1">
    <source>
        <dbReference type="EMBL" id="EQB62108.1"/>
    </source>
</evidence>
<organism evidence="1 2">
    <name type="scientific">Vairimorpha apis BRL 01</name>
    <dbReference type="NCBI Taxonomy" id="1037528"/>
    <lineage>
        <taxon>Eukaryota</taxon>
        <taxon>Fungi</taxon>
        <taxon>Fungi incertae sedis</taxon>
        <taxon>Microsporidia</taxon>
        <taxon>Nosematidae</taxon>
        <taxon>Vairimorpha</taxon>
    </lineage>
</organism>
<dbReference type="VEuPathDB" id="MicrosporidiaDB:NAPIS_ORF00315"/>